<feature type="region of interest" description="Disordered" evidence="1">
    <location>
        <begin position="505"/>
        <end position="580"/>
    </location>
</feature>
<sequence>MITIPPVPSSIVATCFTALVAALACVQFNRSRTPLRLGSAVMALCGLSISALSIVYTTDKMSLSIFWVYQFIAECIAVTWVISTIIQLGYAFYPLTRHQTLIWRTALASVIIYDLVAISELSYYCYAVWGSHTLDKDSTPVIWIYWVRQMVKVLACGVTIAYLFVPLVRHHNSTGVAMIADSNTLAVGTWYLSALGITSIGYCAMFIYYMTKPKEVFSPQAQALDLCIRLLACPIFSLPPPRILLRHYQDKYGSGARDDNLNTMIEDGITNDPRPRRPAMLVAQTSFPSARQNDLFFDHPSSSFLATRPSVDFHSTYATREMEEKRTKRFMEDDTRVAGTTSSSDSTAAEINNSPGSGDSDGNESDPTTPSSVSSASPQVSAQSTAEESSKKITSDHKSYPVVGMDEAVLPNLGISTRKIDFQTTPINKNNNLTTITTPTQHLSPLTSPLLLLNNSNSSSNSSSNSTRDEEDETAVAARRISRRLTMEGRRDGLDILNIAGLIKWPHRSNTGGGGQSGTTTSPIKSSISTPSSPLAMKSSQSFPPMALNRAGPGFDAPHTTLTREGSRGAGAGAGGERRERLSAISSVLEDDEVLEDHDDESYFSRQEPLHDLSKKPSSIMTHSDTNNTTISSSNSTIRPPSPSVDTHNTTPTPSHISTELKAMDKIRRQSRDTLTRLHDDGQAAITAAAAAITMTAVLTTTGPHSPMLLRTAASMRAKQRETVDTTEQMPVELTPTSTAVISSPTPPSLP</sequence>
<proteinExistence type="predicted"/>
<feature type="region of interest" description="Disordered" evidence="1">
    <location>
        <begin position="609"/>
        <end position="657"/>
    </location>
</feature>
<feature type="transmembrane region" description="Helical" evidence="2">
    <location>
        <begin position="6"/>
        <end position="25"/>
    </location>
</feature>
<feature type="compositionally biased region" description="Low complexity" evidence="1">
    <location>
        <begin position="626"/>
        <end position="639"/>
    </location>
</feature>
<protein>
    <submittedName>
        <fullName evidence="3">Uncharacterized protein</fullName>
    </submittedName>
</protein>
<feature type="region of interest" description="Disordered" evidence="1">
    <location>
        <begin position="316"/>
        <end position="398"/>
    </location>
</feature>
<feature type="compositionally biased region" description="Low complexity" evidence="1">
    <location>
        <begin position="338"/>
        <end position="349"/>
    </location>
</feature>
<name>A0A9P5S3E8_9FUNG</name>
<accession>A0A9P5S3E8</accession>
<feature type="compositionally biased region" description="Basic and acidic residues" evidence="1">
    <location>
        <begin position="320"/>
        <end position="336"/>
    </location>
</feature>
<feature type="compositionally biased region" description="Polar residues" evidence="1">
    <location>
        <begin position="735"/>
        <end position="744"/>
    </location>
</feature>
<feature type="transmembrane region" description="Helical" evidence="2">
    <location>
        <begin position="105"/>
        <end position="129"/>
    </location>
</feature>
<evidence type="ECO:0000256" key="1">
    <source>
        <dbReference type="SAM" id="MobiDB-lite"/>
    </source>
</evidence>
<keyword evidence="2" id="KW-1133">Transmembrane helix</keyword>
<feature type="transmembrane region" description="Helical" evidence="2">
    <location>
        <begin position="37"/>
        <end position="56"/>
    </location>
</feature>
<feature type="compositionally biased region" description="Basic and acidic residues" evidence="1">
    <location>
        <begin position="388"/>
        <end position="398"/>
    </location>
</feature>
<feature type="compositionally biased region" description="Low complexity" evidence="1">
    <location>
        <begin position="518"/>
        <end position="534"/>
    </location>
</feature>
<dbReference type="EMBL" id="JAAAUQ010000131">
    <property type="protein sequence ID" value="KAF9154165.1"/>
    <property type="molecule type" value="Genomic_DNA"/>
</dbReference>
<organism evidence="3 4">
    <name type="scientific">Linnemannia schmuckeri</name>
    <dbReference type="NCBI Taxonomy" id="64567"/>
    <lineage>
        <taxon>Eukaryota</taxon>
        <taxon>Fungi</taxon>
        <taxon>Fungi incertae sedis</taxon>
        <taxon>Mucoromycota</taxon>
        <taxon>Mortierellomycotina</taxon>
        <taxon>Mortierellomycetes</taxon>
        <taxon>Mortierellales</taxon>
        <taxon>Mortierellaceae</taxon>
        <taxon>Linnemannia</taxon>
    </lineage>
</organism>
<dbReference type="AlphaFoldDB" id="A0A9P5S3E8"/>
<feature type="transmembrane region" description="Helical" evidence="2">
    <location>
        <begin position="189"/>
        <end position="210"/>
    </location>
</feature>
<comment type="caution">
    <text evidence="3">The sequence shown here is derived from an EMBL/GenBank/DDBJ whole genome shotgun (WGS) entry which is preliminary data.</text>
</comment>
<feature type="compositionally biased region" description="Polar residues" evidence="1">
    <location>
        <begin position="645"/>
        <end position="657"/>
    </location>
</feature>
<dbReference type="OrthoDB" id="2400579at2759"/>
<keyword evidence="2" id="KW-0472">Membrane</keyword>
<gene>
    <name evidence="3" type="ORF">BG015_001682</name>
</gene>
<feature type="transmembrane region" description="Helical" evidence="2">
    <location>
        <begin position="149"/>
        <end position="168"/>
    </location>
</feature>
<evidence type="ECO:0000313" key="4">
    <source>
        <dbReference type="Proteomes" id="UP000748756"/>
    </source>
</evidence>
<feature type="region of interest" description="Disordered" evidence="1">
    <location>
        <begin position="717"/>
        <end position="751"/>
    </location>
</feature>
<feature type="transmembrane region" description="Helical" evidence="2">
    <location>
        <begin position="68"/>
        <end position="93"/>
    </location>
</feature>
<dbReference type="Proteomes" id="UP000748756">
    <property type="component" value="Unassembled WGS sequence"/>
</dbReference>
<keyword evidence="2" id="KW-0812">Transmembrane</keyword>
<reference evidence="3" key="1">
    <citation type="journal article" date="2020" name="Fungal Divers.">
        <title>Resolving the Mortierellaceae phylogeny through synthesis of multi-gene phylogenetics and phylogenomics.</title>
        <authorList>
            <person name="Vandepol N."/>
            <person name="Liber J."/>
            <person name="Desiro A."/>
            <person name="Na H."/>
            <person name="Kennedy M."/>
            <person name="Barry K."/>
            <person name="Grigoriev I.V."/>
            <person name="Miller A.N."/>
            <person name="O'Donnell K."/>
            <person name="Stajich J.E."/>
            <person name="Bonito G."/>
        </authorList>
    </citation>
    <scope>NUCLEOTIDE SEQUENCE</scope>
    <source>
        <strain evidence="3">NRRL 6426</strain>
    </source>
</reference>
<feature type="compositionally biased region" description="Low complexity" evidence="1">
    <location>
        <begin position="367"/>
        <end position="386"/>
    </location>
</feature>
<feature type="region of interest" description="Disordered" evidence="1">
    <location>
        <begin position="446"/>
        <end position="475"/>
    </location>
</feature>
<keyword evidence="4" id="KW-1185">Reference proteome</keyword>
<evidence type="ECO:0000313" key="3">
    <source>
        <dbReference type="EMBL" id="KAF9154165.1"/>
    </source>
</evidence>
<feature type="compositionally biased region" description="Low complexity" evidence="1">
    <location>
        <begin position="446"/>
        <end position="466"/>
    </location>
</feature>
<feature type="compositionally biased region" description="Polar residues" evidence="1">
    <location>
        <begin position="616"/>
        <end position="625"/>
    </location>
</feature>
<evidence type="ECO:0000256" key="2">
    <source>
        <dbReference type="SAM" id="Phobius"/>
    </source>
</evidence>